<dbReference type="InterPro" id="IPR012341">
    <property type="entry name" value="6hp_glycosidase-like_sf"/>
</dbReference>
<name>A0A497F387_9CREN</name>
<proteinExistence type="predicted"/>
<dbReference type="AlphaFoldDB" id="A0A497F387"/>
<accession>A0A497F387</accession>
<gene>
    <name evidence="2" type="ORF">DRJ33_01240</name>
</gene>
<organism evidence="2 3">
    <name type="scientific">Thermoproteota archaeon</name>
    <dbReference type="NCBI Taxonomy" id="2056631"/>
    <lineage>
        <taxon>Archaea</taxon>
        <taxon>Thermoproteota</taxon>
    </lineage>
</organism>
<dbReference type="EMBL" id="QMQX01000013">
    <property type="protein sequence ID" value="RLE53350.1"/>
    <property type="molecule type" value="Genomic_DNA"/>
</dbReference>
<evidence type="ECO:0000313" key="2">
    <source>
        <dbReference type="EMBL" id="RLE53350.1"/>
    </source>
</evidence>
<dbReference type="PANTHER" id="PTHR34987">
    <property type="entry name" value="C, PUTATIVE (AFU_ORTHOLOGUE AFUA_3G02880)-RELATED"/>
    <property type="match status" value="1"/>
</dbReference>
<dbReference type="InterPro" id="IPR008928">
    <property type="entry name" value="6-hairpin_glycosidase_sf"/>
</dbReference>
<comment type="caution">
    <text evidence="2">The sequence shown here is derived from an EMBL/GenBank/DDBJ whole genome shotgun (WGS) entry which is preliminary data.</text>
</comment>
<evidence type="ECO:0000259" key="1">
    <source>
        <dbReference type="Pfam" id="PF06202"/>
    </source>
</evidence>
<protein>
    <recommendedName>
        <fullName evidence="1">Glycogen debranching enzyme C-terminal domain-containing protein</fullName>
    </recommendedName>
</protein>
<dbReference type="Proteomes" id="UP000272051">
    <property type="component" value="Unassembled WGS sequence"/>
</dbReference>
<sequence length="776" mass="89093">MKSVPHAGYRERYVWVKEKDFRGQYVLSGLRTYLIQLENGKFEGRWNGVWNLPIKVADSINYAISLDGEEVLWLYDHCAKFEAHVSHAERTYRLPRQLVIKEKLFMPSSYRAVCWIFTIENRGNEDVQLKFIANPVVNLMWEVKQAGEPWRERRMLVIYDHVRGALLYRHHMRSEWIALFGANKVPNIVYAEHPGNSKLPLQSKIPRPREHVYGDALLIYDVKVPRGESFELTFVLVGGIGTLTFFLKEYDELLNKAKLFFEQNRQDVLRYLAETADLSTTVKSIDKAFTWSKVNLYVLKHYKRGYGLGYMAGLPNFPIYFGRDTIWTLLGVNAIGDFETSKAALSMLARFQAKDDGEDQLMVPYYKGEIPHEVRTDGTIIYYSIDATPLFVIGVYDYYLWTGDDVFIRYIYDNVYKALRWCFKSDRDGNGLIDHGPEGFLPDVTWMDSLFRGKSAVDVQAIFTYAFRCGAELAKIVEDYETEKEAIRRFEELKKLLVEKYWDDERGFFYDTIKPDGLPDASLTINAVVPLFFNLVDYEKATKVLAKLESSDFMAPWGVRSRAKSDPEYDSRSYQKGGVWPFCTGWVAFSQFQYGRLDKGLDTILRMAEAQRLVTAYFKEVLPGDGPIKEVLTEHEHPLGCFIQAWSAGIYIYALIKGLAGVEPKAYVKQATICPFLSSRLSEILLEELKVGSCSLDFRIQRISDGEVKAKLYVKEGELNLNVGFKSIGCADTCRIHVNGEEVEGVIEPIGEGYFRILTPLDVKAGKTLSVSYRFK</sequence>
<dbReference type="Gene3D" id="1.50.10.10">
    <property type="match status" value="1"/>
</dbReference>
<dbReference type="InterPro" id="IPR032790">
    <property type="entry name" value="GDE_C"/>
</dbReference>
<dbReference type="Pfam" id="PF06202">
    <property type="entry name" value="GDE_C"/>
    <property type="match status" value="1"/>
</dbReference>
<evidence type="ECO:0000313" key="3">
    <source>
        <dbReference type="Proteomes" id="UP000272051"/>
    </source>
</evidence>
<dbReference type="GO" id="GO:0005975">
    <property type="term" value="P:carbohydrate metabolic process"/>
    <property type="evidence" value="ECO:0007669"/>
    <property type="project" value="InterPro"/>
</dbReference>
<reference evidence="2 3" key="1">
    <citation type="submission" date="2018-06" db="EMBL/GenBank/DDBJ databases">
        <title>Extensive metabolic versatility and redundancy in microbially diverse, dynamic hydrothermal sediments.</title>
        <authorList>
            <person name="Dombrowski N."/>
            <person name="Teske A."/>
            <person name="Baker B.J."/>
        </authorList>
    </citation>
    <scope>NUCLEOTIDE SEQUENCE [LARGE SCALE GENOMIC DNA]</scope>
    <source>
        <strain evidence="2">B34_G17</strain>
    </source>
</reference>
<dbReference type="SUPFAM" id="SSF48208">
    <property type="entry name" value="Six-hairpin glycosidases"/>
    <property type="match status" value="1"/>
</dbReference>
<dbReference type="PANTHER" id="PTHR34987:SF6">
    <property type="entry name" value="ALPHA-L-RHAMNOSIDASE SIX-HAIRPIN GLYCOSIDASE DOMAIN-CONTAINING PROTEIN"/>
    <property type="match status" value="1"/>
</dbReference>
<feature type="domain" description="Glycogen debranching enzyme C-terminal" evidence="1">
    <location>
        <begin position="306"/>
        <end position="649"/>
    </location>
</feature>